<dbReference type="PROSITE" id="PS51128">
    <property type="entry name" value="ZF_DKSA_2"/>
    <property type="match status" value="1"/>
</dbReference>
<evidence type="ECO:0000256" key="2">
    <source>
        <dbReference type="ARBA" id="ARBA00022771"/>
    </source>
</evidence>
<dbReference type="AlphaFoldDB" id="A0A1G2MCM7"/>
<comment type="caution">
    <text evidence="4">Lacks conserved residue(s) required for the propagation of feature annotation.</text>
</comment>
<evidence type="ECO:0000256" key="4">
    <source>
        <dbReference type="PROSITE-ProRule" id="PRU00510"/>
    </source>
</evidence>
<keyword evidence="2" id="KW-0863">Zinc-finger</keyword>
<dbReference type="PANTHER" id="PTHR33823:SF4">
    <property type="entry name" value="GENERAL STRESS PROTEIN 16O"/>
    <property type="match status" value="1"/>
</dbReference>
<evidence type="ECO:0000256" key="1">
    <source>
        <dbReference type="ARBA" id="ARBA00022723"/>
    </source>
</evidence>
<comment type="caution">
    <text evidence="7">The sequence shown here is derived from an EMBL/GenBank/DDBJ whole genome shotgun (WGS) entry which is preliminary data.</text>
</comment>
<protein>
    <recommendedName>
        <fullName evidence="6">Zinc finger DksA/TraR C4-type domain-containing protein</fullName>
    </recommendedName>
</protein>
<dbReference type="GO" id="GO:0008270">
    <property type="term" value="F:zinc ion binding"/>
    <property type="evidence" value="ECO:0007669"/>
    <property type="project" value="UniProtKB-KW"/>
</dbReference>
<dbReference type="Pfam" id="PF01258">
    <property type="entry name" value="zf-dskA_traR"/>
    <property type="match status" value="1"/>
</dbReference>
<dbReference type="EMBL" id="MHRJ01000042">
    <property type="protein sequence ID" value="OHA21647.1"/>
    <property type="molecule type" value="Genomic_DNA"/>
</dbReference>
<dbReference type="InterPro" id="IPR000962">
    <property type="entry name" value="Znf_DskA_TraR"/>
</dbReference>
<reference evidence="7 8" key="1">
    <citation type="journal article" date="2016" name="Nat. Commun.">
        <title>Thousands of microbial genomes shed light on interconnected biogeochemical processes in an aquifer system.</title>
        <authorList>
            <person name="Anantharaman K."/>
            <person name="Brown C.T."/>
            <person name="Hug L.A."/>
            <person name="Sharon I."/>
            <person name="Castelle C.J."/>
            <person name="Probst A.J."/>
            <person name="Thomas B.C."/>
            <person name="Singh A."/>
            <person name="Wilkins M.J."/>
            <person name="Karaoz U."/>
            <person name="Brodie E.L."/>
            <person name="Williams K.H."/>
            <person name="Hubbard S.S."/>
            <person name="Banfield J.F."/>
        </authorList>
    </citation>
    <scope>NUCLEOTIDE SEQUENCE [LARGE SCALE GENOMIC DNA]</scope>
</reference>
<dbReference type="Gene3D" id="1.20.120.910">
    <property type="entry name" value="DksA, coiled-coil domain"/>
    <property type="match status" value="1"/>
</dbReference>
<evidence type="ECO:0000313" key="8">
    <source>
        <dbReference type="Proteomes" id="UP000176493"/>
    </source>
</evidence>
<accession>A0A1G2MCM7</accession>
<organism evidence="7 8">
    <name type="scientific">Candidatus Taylorbacteria bacterium RIFCSPHIGHO2_02_49_25</name>
    <dbReference type="NCBI Taxonomy" id="1802305"/>
    <lineage>
        <taxon>Bacteria</taxon>
        <taxon>Candidatus Tayloriibacteriota</taxon>
    </lineage>
</organism>
<evidence type="ECO:0000313" key="7">
    <source>
        <dbReference type="EMBL" id="OHA21647.1"/>
    </source>
</evidence>
<keyword evidence="1" id="KW-0479">Metal-binding</keyword>
<evidence type="ECO:0000256" key="3">
    <source>
        <dbReference type="ARBA" id="ARBA00022833"/>
    </source>
</evidence>
<evidence type="ECO:0000259" key="6">
    <source>
        <dbReference type="Pfam" id="PF01258"/>
    </source>
</evidence>
<feature type="region of interest" description="Disordered" evidence="5">
    <location>
        <begin position="23"/>
        <end position="51"/>
    </location>
</feature>
<dbReference type="PANTHER" id="PTHR33823">
    <property type="entry name" value="RNA POLYMERASE-BINDING TRANSCRIPTION FACTOR DKSA-RELATED"/>
    <property type="match status" value="1"/>
</dbReference>
<keyword evidence="3" id="KW-0862">Zinc</keyword>
<sequence>MTPDTNIFKKKLLDEKKLVEQELSTVGRRNPENAADWEPVAPSEETAERDEVADKLESFEENVAIVRQLESRLGEINAALGKIHDGAYGLCAVCGKEIERVRLEANPAAATCKSHMK</sequence>
<dbReference type="Proteomes" id="UP000176493">
    <property type="component" value="Unassembled WGS sequence"/>
</dbReference>
<gene>
    <name evidence="7" type="ORF">A2W52_04230</name>
</gene>
<name>A0A1G2MCM7_9BACT</name>
<feature type="domain" description="Zinc finger DksA/TraR C4-type" evidence="6">
    <location>
        <begin position="86"/>
        <end position="113"/>
    </location>
</feature>
<evidence type="ECO:0000256" key="5">
    <source>
        <dbReference type="SAM" id="MobiDB-lite"/>
    </source>
</evidence>
<proteinExistence type="predicted"/>